<feature type="region of interest" description="Disordered" evidence="1">
    <location>
        <begin position="39"/>
        <end position="65"/>
    </location>
</feature>
<dbReference type="Proteomes" id="UP000030854">
    <property type="component" value="Unassembled WGS sequence"/>
</dbReference>
<dbReference type="EMBL" id="JNVN01001612">
    <property type="protein sequence ID" value="KHJ33126.1"/>
    <property type="molecule type" value="Genomic_DNA"/>
</dbReference>
<sequence>MISSIDSTLANFKEEVEIEEIVTFKMFLRQAIANFAAADSSSSPPLIPSHTRPKKWNGNSNHKDKDKNLKKVLVATPYIRQSPTNKTATSGPDQRLFVRVSQEHEWRKLSPAGIREVLVRKLSISPTLIGRIKLVHSGFALSPCSVEAREAILNAGNGLFLTGAKLESATNVKPTRLPEPDKLLTRRNPDRKVRGKLIVGGASS</sequence>
<proteinExistence type="predicted"/>
<evidence type="ECO:0000313" key="3">
    <source>
        <dbReference type="Proteomes" id="UP000030854"/>
    </source>
</evidence>
<evidence type="ECO:0000256" key="1">
    <source>
        <dbReference type="SAM" id="MobiDB-lite"/>
    </source>
</evidence>
<evidence type="ECO:0000313" key="2">
    <source>
        <dbReference type="EMBL" id="KHJ33126.1"/>
    </source>
</evidence>
<organism evidence="2 3">
    <name type="scientific">Uncinula necator</name>
    <name type="common">Grape powdery mildew</name>
    <dbReference type="NCBI Taxonomy" id="52586"/>
    <lineage>
        <taxon>Eukaryota</taxon>
        <taxon>Fungi</taxon>
        <taxon>Dikarya</taxon>
        <taxon>Ascomycota</taxon>
        <taxon>Pezizomycotina</taxon>
        <taxon>Leotiomycetes</taxon>
        <taxon>Erysiphales</taxon>
        <taxon>Erysiphaceae</taxon>
        <taxon>Erysiphe</taxon>
    </lineage>
</organism>
<dbReference type="HOGENOM" id="CLU_018153_3_1_1"/>
<reference evidence="2 3" key="1">
    <citation type="journal article" date="2014" name="BMC Genomics">
        <title>Adaptive genomic structural variation in the grape powdery mildew pathogen, Erysiphe necator.</title>
        <authorList>
            <person name="Jones L."/>
            <person name="Riaz S."/>
            <person name="Morales-Cruz A."/>
            <person name="Amrine K.C."/>
            <person name="McGuire B."/>
            <person name="Gubler W.D."/>
            <person name="Walker M.A."/>
            <person name="Cantu D."/>
        </authorList>
    </citation>
    <scope>NUCLEOTIDE SEQUENCE [LARGE SCALE GENOMIC DNA]</scope>
    <source>
        <strain evidence="3">c</strain>
    </source>
</reference>
<dbReference type="AlphaFoldDB" id="A0A0B1P842"/>
<protein>
    <submittedName>
        <fullName evidence="2">Putative eka-like protein</fullName>
    </submittedName>
</protein>
<name>A0A0B1P842_UNCNE</name>
<accession>A0A0B1P842</accession>
<gene>
    <name evidence="2" type="ORF">EV44_g4012</name>
</gene>
<comment type="caution">
    <text evidence="2">The sequence shown here is derived from an EMBL/GenBank/DDBJ whole genome shotgun (WGS) entry which is preliminary data.</text>
</comment>
<keyword evidence="3" id="KW-1185">Reference proteome</keyword>